<evidence type="ECO:0000259" key="6">
    <source>
        <dbReference type="Pfam" id="PF00881"/>
    </source>
</evidence>
<dbReference type="OrthoDB" id="9802510at2"/>
<evidence type="ECO:0000313" key="7">
    <source>
        <dbReference type="EMBL" id="RCW81946.1"/>
    </source>
</evidence>
<dbReference type="InterPro" id="IPR000415">
    <property type="entry name" value="Nitroreductase-like"/>
</dbReference>
<keyword evidence="5" id="KW-0560">Oxidoreductase</keyword>
<dbReference type="EMBL" id="QPJM01000009">
    <property type="protein sequence ID" value="RCW81946.1"/>
    <property type="molecule type" value="Genomic_DNA"/>
</dbReference>
<proteinExistence type="inferred from homology"/>
<keyword evidence="4" id="KW-0288">FMN</keyword>
<comment type="similarity">
    <text evidence="2">Belongs to the nitroreductase family.</text>
</comment>
<evidence type="ECO:0000256" key="3">
    <source>
        <dbReference type="ARBA" id="ARBA00022630"/>
    </source>
</evidence>
<evidence type="ECO:0000313" key="8">
    <source>
        <dbReference type="Proteomes" id="UP000253324"/>
    </source>
</evidence>
<reference evidence="7 8" key="1">
    <citation type="submission" date="2018-07" db="EMBL/GenBank/DDBJ databases">
        <title>Genomic Encyclopedia of Type Strains, Phase III (KMG-III): the genomes of soil and plant-associated and newly described type strains.</title>
        <authorList>
            <person name="Whitman W."/>
        </authorList>
    </citation>
    <scope>NUCLEOTIDE SEQUENCE [LARGE SCALE GENOMIC DNA]</scope>
    <source>
        <strain evidence="7 8">31-25a</strain>
    </source>
</reference>
<organism evidence="7 8">
    <name type="scientific">Phyllobacterium bourgognense</name>
    <dbReference type="NCBI Taxonomy" id="314236"/>
    <lineage>
        <taxon>Bacteria</taxon>
        <taxon>Pseudomonadati</taxon>
        <taxon>Pseudomonadota</taxon>
        <taxon>Alphaproteobacteria</taxon>
        <taxon>Hyphomicrobiales</taxon>
        <taxon>Phyllobacteriaceae</taxon>
        <taxon>Phyllobacterium</taxon>
    </lineage>
</organism>
<keyword evidence="8" id="KW-1185">Reference proteome</keyword>
<dbReference type="InterPro" id="IPR029479">
    <property type="entry name" value="Nitroreductase"/>
</dbReference>
<name>A0A368YRP6_9HYPH</name>
<accession>A0A368YRP6</accession>
<evidence type="ECO:0000256" key="5">
    <source>
        <dbReference type="ARBA" id="ARBA00023002"/>
    </source>
</evidence>
<dbReference type="Proteomes" id="UP000253324">
    <property type="component" value="Unassembled WGS sequence"/>
</dbReference>
<dbReference type="GO" id="GO:0016491">
    <property type="term" value="F:oxidoreductase activity"/>
    <property type="evidence" value="ECO:0007669"/>
    <property type="project" value="UniProtKB-KW"/>
</dbReference>
<evidence type="ECO:0000256" key="2">
    <source>
        <dbReference type="ARBA" id="ARBA00007118"/>
    </source>
</evidence>
<protein>
    <submittedName>
        <fullName evidence="7">Nitrobenzene nitroreductase</fullName>
    </submittedName>
</protein>
<keyword evidence="3" id="KW-0285">Flavoprotein</keyword>
<evidence type="ECO:0000256" key="4">
    <source>
        <dbReference type="ARBA" id="ARBA00022643"/>
    </source>
</evidence>
<dbReference type="SUPFAM" id="SSF55469">
    <property type="entry name" value="FMN-dependent nitroreductase-like"/>
    <property type="match status" value="1"/>
</dbReference>
<feature type="domain" description="Nitroreductase" evidence="6">
    <location>
        <begin position="24"/>
        <end position="211"/>
    </location>
</feature>
<comment type="cofactor">
    <cofactor evidence="1">
        <name>FMN</name>
        <dbReference type="ChEBI" id="CHEBI:58210"/>
    </cofactor>
</comment>
<dbReference type="CDD" id="cd02136">
    <property type="entry name" value="PnbA_NfnB-like"/>
    <property type="match status" value="1"/>
</dbReference>
<dbReference type="Pfam" id="PF00881">
    <property type="entry name" value="Nitroreductase"/>
    <property type="match status" value="1"/>
</dbReference>
<dbReference type="AlphaFoldDB" id="A0A368YRP6"/>
<dbReference type="Gene3D" id="3.40.109.10">
    <property type="entry name" value="NADH Oxidase"/>
    <property type="match status" value="1"/>
</dbReference>
<comment type="caution">
    <text evidence="7">The sequence shown here is derived from an EMBL/GenBank/DDBJ whole genome shotgun (WGS) entry which is preliminary data.</text>
</comment>
<dbReference type="PANTHER" id="PTHR43673:SF2">
    <property type="entry name" value="NITROREDUCTASE"/>
    <property type="match status" value="1"/>
</dbReference>
<dbReference type="PANTHER" id="PTHR43673">
    <property type="entry name" value="NAD(P)H NITROREDUCTASE YDGI-RELATED"/>
    <property type="match status" value="1"/>
</dbReference>
<gene>
    <name evidence="7" type="ORF">C7476_109128</name>
</gene>
<dbReference type="RefSeq" id="WP_114430976.1">
    <property type="nucleotide sequence ID" value="NZ_QPJM01000009.1"/>
</dbReference>
<evidence type="ECO:0000256" key="1">
    <source>
        <dbReference type="ARBA" id="ARBA00001917"/>
    </source>
</evidence>
<sequence length="238" mass="26925">MHTALETEVRHTPNVFDIDQVMIDRRAKRGFLDKPVPLEVVKDILNVARFAPSSSNTQPWQCYVLSGDGKNRITAKAVEVFRAGPEKLAPEYPFFPQPLPDPFLGRFNTFRGQLGDAVGVPRSDKYGRMRDVERQFRFFEAPIGIIFTMDRQLEWASFICYGCFLQNIMLAAKARGIDTCAQQIWSLQNPLLRAELGFADKDMVVAGMSLGFADNSLAENNMTNMKLEVEEFTSFVSL</sequence>